<dbReference type="Proteomes" id="UP000663838">
    <property type="component" value="Unassembled WGS sequence"/>
</dbReference>
<organism evidence="1 3">
    <name type="scientific">Rotaria socialis</name>
    <dbReference type="NCBI Taxonomy" id="392032"/>
    <lineage>
        <taxon>Eukaryota</taxon>
        <taxon>Metazoa</taxon>
        <taxon>Spiralia</taxon>
        <taxon>Gnathifera</taxon>
        <taxon>Rotifera</taxon>
        <taxon>Eurotatoria</taxon>
        <taxon>Bdelloidea</taxon>
        <taxon>Philodinida</taxon>
        <taxon>Philodinidae</taxon>
        <taxon>Rotaria</taxon>
    </lineage>
</organism>
<dbReference type="EMBL" id="CAJNYV010003961">
    <property type="protein sequence ID" value="CAF3624645.1"/>
    <property type="molecule type" value="Genomic_DNA"/>
</dbReference>
<accession>A0A818PJY8</accession>
<dbReference type="Proteomes" id="UP000663865">
    <property type="component" value="Unassembled WGS sequence"/>
</dbReference>
<evidence type="ECO:0000313" key="2">
    <source>
        <dbReference type="EMBL" id="CAF4878506.1"/>
    </source>
</evidence>
<comment type="caution">
    <text evidence="1">The sequence shown here is derived from an EMBL/GenBank/DDBJ whole genome shotgun (WGS) entry which is preliminary data.</text>
</comment>
<name>A0A818PJY8_9BILA</name>
<sequence length="270" mass="31481">MSIDSNSLPSPISKINIEDVNKSIEKFNRSEKLQKRKSIEHIEIDDNISTTKKSKSKFVNDPLYIKPKVSTHKLITHTKSPKGSESPKINLNNPFIENKEQSLKEFRIPKLVLNKIDIQETKIKFFGDSTITPIFNAFQCKINFSKVNHPFVSENFEFIKNRMWEELSIDQLAKDAKFIYVCSAGQCNWTARIGNKYYDINFDYEVNRDIVAHIDETEKFIDAIGFSSAKVIWLIPMVMDFKRFNDIKEKYDKYDLKNTKECILGYLIKA</sequence>
<evidence type="ECO:0000313" key="3">
    <source>
        <dbReference type="Proteomes" id="UP000663865"/>
    </source>
</evidence>
<protein>
    <submittedName>
        <fullName evidence="1">Uncharacterized protein</fullName>
    </submittedName>
</protein>
<dbReference type="AlphaFoldDB" id="A0A818PJY8"/>
<evidence type="ECO:0000313" key="1">
    <source>
        <dbReference type="EMBL" id="CAF3624645.1"/>
    </source>
</evidence>
<dbReference type="EMBL" id="CAJOBS010004296">
    <property type="protein sequence ID" value="CAF4878506.1"/>
    <property type="molecule type" value="Genomic_DNA"/>
</dbReference>
<reference evidence="1" key="1">
    <citation type="submission" date="2021-02" db="EMBL/GenBank/DDBJ databases">
        <authorList>
            <person name="Nowell W R."/>
        </authorList>
    </citation>
    <scope>NUCLEOTIDE SEQUENCE</scope>
</reference>
<gene>
    <name evidence="1" type="ORF">KIK155_LOCUS22097</name>
    <name evidence="2" type="ORF">TOA249_LOCUS29069</name>
</gene>
<proteinExistence type="predicted"/>